<name>A0A1T5K6W6_9GAMM</name>
<feature type="domain" description="SGNH hydrolase-type esterase" evidence="1">
    <location>
        <begin position="61"/>
        <end position="217"/>
    </location>
</feature>
<dbReference type="InterPro" id="IPR036514">
    <property type="entry name" value="SGNH_hydro_sf"/>
</dbReference>
<sequence length="237" mass="25646">MFLKTSRPAFTRQSVRARFTLSLHSAMAWVLLLFTAAVPVFAQAPAKASTSPSAATRTVLVMGDSLSAAYGLSTAQGWVALTADRVNKTQPGWRVVNASISGETTAGGASRIAAELQRHKPAVVVIELGANDGLRGLSLTQTRANLDKMIRAAQQAKAKVLLIGMRIPPNYGPDYTRGFEANYSDLARQYKVALLPFLLEPIARDRANFQDDNLHPIASAQPKLRDHVWTALAPLLK</sequence>
<evidence type="ECO:0000313" key="2">
    <source>
        <dbReference type="EMBL" id="SKC59265.1"/>
    </source>
</evidence>
<dbReference type="Proteomes" id="UP000190341">
    <property type="component" value="Unassembled WGS sequence"/>
</dbReference>
<dbReference type="STRING" id="428993.SAMN06296058_1414"/>
<reference evidence="2 3" key="1">
    <citation type="submission" date="2017-02" db="EMBL/GenBank/DDBJ databases">
        <authorList>
            <person name="Peterson S.W."/>
        </authorList>
    </citation>
    <scope>NUCLEOTIDE SEQUENCE [LARGE SCALE GENOMIC DNA]</scope>
    <source>
        <strain evidence="2 3">P15</strain>
    </source>
</reference>
<accession>A0A1T5K6W6</accession>
<gene>
    <name evidence="2" type="ORF">SAMN06296058_1414</name>
</gene>
<dbReference type="SUPFAM" id="SSF52266">
    <property type="entry name" value="SGNH hydrolase"/>
    <property type="match status" value="1"/>
</dbReference>
<proteinExistence type="predicted"/>
<protein>
    <submittedName>
        <fullName evidence="2">Acyl-CoA thioesterase-1</fullName>
    </submittedName>
</protein>
<keyword evidence="3" id="KW-1185">Reference proteome</keyword>
<organism evidence="2 3">
    <name type="scientific">Pseudoxanthomonas indica</name>
    <dbReference type="NCBI Taxonomy" id="428993"/>
    <lineage>
        <taxon>Bacteria</taxon>
        <taxon>Pseudomonadati</taxon>
        <taxon>Pseudomonadota</taxon>
        <taxon>Gammaproteobacteria</taxon>
        <taxon>Lysobacterales</taxon>
        <taxon>Lysobacteraceae</taxon>
        <taxon>Pseudoxanthomonas</taxon>
    </lineage>
</organism>
<dbReference type="EMBL" id="FUZV01000001">
    <property type="protein sequence ID" value="SKC59265.1"/>
    <property type="molecule type" value="Genomic_DNA"/>
</dbReference>
<dbReference type="CDD" id="cd01822">
    <property type="entry name" value="Lysophospholipase_L1_like"/>
    <property type="match status" value="1"/>
</dbReference>
<dbReference type="InterPro" id="IPR051532">
    <property type="entry name" value="Ester_Hydrolysis_Enzymes"/>
</dbReference>
<dbReference type="Gene3D" id="3.40.50.1110">
    <property type="entry name" value="SGNH hydrolase"/>
    <property type="match status" value="1"/>
</dbReference>
<evidence type="ECO:0000313" key="3">
    <source>
        <dbReference type="Proteomes" id="UP000190341"/>
    </source>
</evidence>
<dbReference type="AlphaFoldDB" id="A0A1T5K6W6"/>
<dbReference type="InterPro" id="IPR013830">
    <property type="entry name" value="SGNH_hydro"/>
</dbReference>
<evidence type="ECO:0000259" key="1">
    <source>
        <dbReference type="Pfam" id="PF13472"/>
    </source>
</evidence>
<dbReference type="PANTHER" id="PTHR30383:SF24">
    <property type="entry name" value="THIOESTERASE 1_PROTEASE 1_LYSOPHOSPHOLIPASE L1"/>
    <property type="match status" value="1"/>
</dbReference>
<dbReference type="Pfam" id="PF13472">
    <property type="entry name" value="Lipase_GDSL_2"/>
    <property type="match status" value="1"/>
</dbReference>
<dbReference type="PANTHER" id="PTHR30383">
    <property type="entry name" value="THIOESTERASE 1/PROTEASE 1/LYSOPHOSPHOLIPASE L1"/>
    <property type="match status" value="1"/>
</dbReference>
<dbReference type="GO" id="GO:0004622">
    <property type="term" value="F:phosphatidylcholine lysophospholipase activity"/>
    <property type="evidence" value="ECO:0007669"/>
    <property type="project" value="TreeGrafter"/>
</dbReference>